<evidence type="ECO:0000313" key="1">
    <source>
        <dbReference type="EMBL" id="MDC6640978.1"/>
    </source>
</evidence>
<dbReference type="Proteomes" id="UP001149314">
    <property type="component" value="Unassembled WGS sequence"/>
</dbReference>
<proteinExistence type="predicted"/>
<organism evidence="2">
    <name type="scientific">Leclercia adecarboxylata</name>
    <dbReference type="NCBI Taxonomy" id="83655"/>
    <lineage>
        <taxon>Bacteria</taxon>
        <taxon>Pseudomonadati</taxon>
        <taxon>Pseudomonadota</taxon>
        <taxon>Gammaproteobacteria</taxon>
        <taxon>Enterobacterales</taxon>
        <taxon>Enterobacteriaceae</taxon>
        <taxon>Leclercia</taxon>
    </lineage>
</organism>
<geneLocation type="plasmid" evidence="2">
    <name>p707804-1FII</name>
</geneLocation>
<dbReference type="Pfam" id="PF20390">
    <property type="entry name" value="DUF6685"/>
    <property type="match status" value="1"/>
</dbReference>
<keyword evidence="2" id="KW-0614">Plasmid</keyword>
<reference evidence="1" key="2">
    <citation type="journal article" date="2023" name="Genes Genomics">
        <title>Genomic insights of Leclercia adecarboxylata strains linked to an outbreak in public hospitals in Mexico.</title>
        <authorList>
            <person name="Barrios-Villa E."/>
            <person name="Pacheco-Flores B."/>
            <person name="Lozano-Zarain P."/>
            <person name="Del Campo-Ortega R."/>
            <person name="de Jesus Ascencio-Montiel I."/>
            <person name="Gonzalez-Leon M."/>
            <person name="Camorlinga-Ponce M."/>
            <person name="Gaytan Cervantes F.J."/>
            <person name="Gonzalez Torres C."/>
            <person name="Aguilar E."/>
            <person name="Gonzalez Ibarra J."/>
            <person name="Torres Lopez F.J."/>
            <person name="Rosas-Vargas H."/>
            <person name="Gonzalez-Bonilla C.R."/>
            <person name="Del Carmen Rocha-Gracia R."/>
        </authorList>
    </citation>
    <scope>NUCLEOTIDE SEQUENCE</scope>
    <source>
        <strain evidence="1">Lac40</strain>
    </source>
</reference>
<reference evidence="2" key="1">
    <citation type="submission" date="2018-09" db="EMBL/GenBank/DDBJ databases">
        <authorList>
            <person name="Yuan Q."/>
            <person name="Jiang X."/>
            <person name="Jing Y."/>
            <person name="Cheng Q."/>
            <person name="Zhou D."/>
        </authorList>
    </citation>
    <scope>NUCLEOTIDE SEQUENCE</scope>
    <source>
        <strain evidence="2">150707804</strain>
        <plasmid evidence="2">p707804-1FII</plasmid>
    </source>
</reference>
<name>A0A482LYW1_9ENTR</name>
<dbReference type="InterPro" id="IPR046507">
    <property type="entry name" value="DUF6685"/>
</dbReference>
<sequence length="331" mass="37356">MTYDSGRNDLAEIPTSVSPSALGRAWNWAREELMHTLGRPAGLERAINSGILVPYPMTPPADTFWTRSVSAWNSWLKTSPSLFFLARPYTLDYRKPDADGELAAYAMPCPEAEHLIHEEIIDDFQCDISLIKGMSSSKSEHYDIHDIDELAVLHRPGLAEPVTQAHLQNNITYSGLRHERMRFAEYPWTERRFYWLNEDGAHHFSAARRQACLLQQSVPLTGTLYRYSVNAAMAAALCKKWHLYVIPKEELFGSFYNSMKDFKTPFAWSALPENMHDSMASNVELCIVWLERDNGRANAVANLLAASAFPDFGEVLALLAKGNERDSLLAG</sequence>
<gene>
    <name evidence="1" type="ORF">OEZ79_22380</name>
</gene>
<dbReference type="RefSeq" id="WP_223610708.1">
    <property type="nucleotide sequence ID" value="NZ_CP106669.1"/>
</dbReference>
<dbReference type="AlphaFoldDB" id="A0A482LYW1"/>
<accession>A0A482LYW1</accession>
<protein>
    <submittedName>
        <fullName evidence="2">Uncharacterized protein</fullName>
    </submittedName>
</protein>
<dbReference type="EMBL" id="MH909330">
    <property type="protein sequence ID" value="QBQ66620.1"/>
    <property type="molecule type" value="Genomic_DNA"/>
</dbReference>
<dbReference type="EMBL" id="JAOURS010000038">
    <property type="protein sequence ID" value="MDC6640978.1"/>
    <property type="molecule type" value="Genomic_DNA"/>
</dbReference>
<evidence type="ECO:0000313" key="2">
    <source>
        <dbReference type="EMBL" id="QBQ66620.1"/>
    </source>
</evidence>